<proteinExistence type="predicted"/>
<dbReference type="AlphaFoldDB" id="A0A072VFN0"/>
<sequence length="115" mass="12997">MGWYQSSILYSLDIRPSDQIYRIAIPRTSFIPFSTIRFPISNVKAASKHSEPRPYATRNLSQSRDDESIQQVECCKVPAFADHAARIEWRRERVLPTRQTGASGCGPNAEREVGG</sequence>
<evidence type="ECO:0000313" key="1">
    <source>
        <dbReference type="EMBL" id="KEH36960.1"/>
    </source>
</evidence>
<evidence type="ECO:0000313" key="3">
    <source>
        <dbReference type="Proteomes" id="UP000002051"/>
    </source>
</evidence>
<protein>
    <submittedName>
        <fullName evidence="1 2">Uncharacterized protein</fullName>
    </submittedName>
</protein>
<name>A0A072VFN0_MEDTR</name>
<reference evidence="1 3" key="1">
    <citation type="journal article" date="2011" name="Nature">
        <title>The Medicago genome provides insight into the evolution of rhizobial symbioses.</title>
        <authorList>
            <person name="Young N.D."/>
            <person name="Debelle F."/>
            <person name="Oldroyd G.E."/>
            <person name="Geurts R."/>
            <person name="Cannon S.B."/>
            <person name="Udvardi M.K."/>
            <person name="Benedito V.A."/>
            <person name="Mayer K.F."/>
            <person name="Gouzy J."/>
            <person name="Schoof H."/>
            <person name="Van de Peer Y."/>
            <person name="Proost S."/>
            <person name="Cook D.R."/>
            <person name="Meyers B.C."/>
            <person name="Spannagl M."/>
            <person name="Cheung F."/>
            <person name="De Mita S."/>
            <person name="Krishnakumar V."/>
            <person name="Gundlach H."/>
            <person name="Zhou S."/>
            <person name="Mudge J."/>
            <person name="Bharti A.K."/>
            <person name="Murray J.D."/>
            <person name="Naoumkina M.A."/>
            <person name="Rosen B."/>
            <person name="Silverstein K.A."/>
            <person name="Tang H."/>
            <person name="Rombauts S."/>
            <person name="Zhao P.X."/>
            <person name="Zhou P."/>
            <person name="Barbe V."/>
            <person name="Bardou P."/>
            <person name="Bechner M."/>
            <person name="Bellec A."/>
            <person name="Berger A."/>
            <person name="Berges H."/>
            <person name="Bidwell S."/>
            <person name="Bisseling T."/>
            <person name="Choisne N."/>
            <person name="Couloux A."/>
            <person name="Denny R."/>
            <person name="Deshpande S."/>
            <person name="Dai X."/>
            <person name="Doyle J.J."/>
            <person name="Dudez A.M."/>
            <person name="Farmer A.D."/>
            <person name="Fouteau S."/>
            <person name="Franken C."/>
            <person name="Gibelin C."/>
            <person name="Gish J."/>
            <person name="Goldstein S."/>
            <person name="Gonzalez A.J."/>
            <person name="Green P.J."/>
            <person name="Hallab A."/>
            <person name="Hartog M."/>
            <person name="Hua A."/>
            <person name="Humphray S.J."/>
            <person name="Jeong D.H."/>
            <person name="Jing Y."/>
            <person name="Jocker A."/>
            <person name="Kenton S.M."/>
            <person name="Kim D.J."/>
            <person name="Klee K."/>
            <person name="Lai H."/>
            <person name="Lang C."/>
            <person name="Lin S."/>
            <person name="Macmil S.L."/>
            <person name="Magdelenat G."/>
            <person name="Matthews L."/>
            <person name="McCorrison J."/>
            <person name="Monaghan E.L."/>
            <person name="Mun J.H."/>
            <person name="Najar F.Z."/>
            <person name="Nicholson C."/>
            <person name="Noirot C."/>
            <person name="O'Bleness M."/>
            <person name="Paule C.R."/>
            <person name="Poulain J."/>
            <person name="Prion F."/>
            <person name="Qin B."/>
            <person name="Qu C."/>
            <person name="Retzel E.F."/>
            <person name="Riddle C."/>
            <person name="Sallet E."/>
            <person name="Samain S."/>
            <person name="Samson N."/>
            <person name="Sanders I."/>
            <person name="Saurat O."/>
            <person name="Scarpelli C."/>
            <person name="Schiex T."/>
            <person name="Segurens B."/>
            <person name="Severin A.J."/>
            <person name="Sherrier D.J."/>
            <person name="Shi R."/>
            <person name="Sims S."/>
            <person name="Singer S.R."/>
            <person name="Sinharoy S."/>
            <person name="Sterck L."/>
            <person name="Viollet A."/>
            <person name="Wang B.B."/>
            <person name="Wang K."/>
            <person name="Wang M."/>
            <person name="Wang X."/>
            <person name="Warfsmann J."/>
            <person name="Weissenbach J."/>
            <person name="White D.D."/>
            <person name="White J.D."/>
            <person name="Wiley G.B."/>
            <person name="Wincker P."/>
            <person name="Xing Y."/>
            <person name="Yang L."/>
            <person name="Yao Z."/>
            <person name="Ying F."/>
            <person name="Zhai J."/>
            <person name="Zhou L."/>
            <person name="Zuber A."/>
            <person name="Denarie J."/>
            <person name="Dixon R.A."/>
            <person name="May G.D."/>
            <person name="Schwartz D.C."/>
            <person name="Rogers J."/>
            <person name="Quetier F."/>
            <person name="Town C.D."/>
            <person name="Roe B.A."/>
        </authorList>
    </citation>
    <scope>NUCLEOTIDE SEQUENCE [LARGE SCALE GENOMIC DNA]</scope>
    <source>
        <strain evidence="1">A17</strain>
        <strain evidence="2 3">cv. Jemalong A17</strain>
    </source>
</reference>
<reference evidence="1 3" key="2">
    <citation type="journal article" date="2014" name="BMC Genomics">
        <title>An improved genome release (version Mt4.0) for the model legume Medicago truncatula.</title>
        <authorList>
            <person name="Tang H."/>
            <person name="Krishnakumar V."/>
            <person name="Bidwell S."/>
            <person name="Rosen B."/>
            <person name="Chan A."/>
            <person name="Zhou S."/>
            <person name="Gentzbittel L."/>
            <person name="Childs K.L."/>
            <person name="Yandell M."/>
            <person name="Gundlach H."/>
            <person name="Mayer K.F."/>
            <person name="Schwartz D.C."/>
            <person name="Town C.D."/>
        </authorList>
    </citation>
    <scope>GENOME REANNOTATION</scope>
    <source>
        <strain evidence="1">A17</strain>
        <strain evidence="2 3">cv. Jemalong A17</strain>
    </source>
</reference>
<organism evidence="1 3">
    <name type="scientific">Medicago truncatula</name>
    <name type="common">Barrel medic</name>
    <name type="synonym">Medicago tribuloides</name>
    <dbReference type="NCBI Taxonomy" id="3880"/>
    <lineage>
        <taxon>Eukaryota</taxon>
        <taxon>Viridiplantae</taxon>
        <taxon>Streptophyta</taxon>
        <taxon>Embryophyta</taxon>
        <taxon>Tracheophyta</taxon>
        <taxon>Spermatophyta</taxon>
        <taxon>Magnoliopsida</taxon>
        <taxon>eudicotyledons</taxon>
        <taxon>Gunneridae</taxon>
        <taxon>Pentapetalae</taxon>
        <taxon>rosids</taxon>
        <taxon>fabids</taxon>
        <taxon>Fabales</taxon>
        <taxon>Fabaceae</taxon>
        <taxon>Papilionoideae</taxon>
        <taxon>50 kb inversion clade</taxon>
        <taxon>NPAAA clade</taxon>
        <taxon>Hologalegina</taxon>
        <taxon>IRL clade</taxon>
        <taxon>Trifolieae</taxon>
        <taxon>Medicago</taxon>
    </lineage>
</organism>
<dbReference type="EMBL" id="CM001218">
    <property type="protein sequence ID" value="KEH36960.1"/>
    <property type="molecule type" value="Genomic_DNA"/>
</dbReference>
<dbReference type="Proteomes" id="UP000002051">
    <property type="component" value="Chromosome 2"/>
</dbReference>
<dbReference type="EnsemblPlants" id="KEH36960">
    <property type="protein sequence ID" value="KEH36960"/>
    <property type="gene ID" value="MTR_2g426100"/>
</dbReference>
<reference evidence="2" key="3">
    <citation type="submission" date="2015-04" db="UniProtKB">
        <authorList>
            <consortium name="EnsemblPlants"/>
        </authorList>
    </citation>
    <scope>IDENTIFICATION</scope>
    <source>
        <strain evidence="2">cv. Jemalong A17</strain>
    </source>
</reference>
<keyword evidence="3" id="KW-1185">Reference proteome</keyword>
<evidence type="ECO:0000313" key="2">
    <source>
        <dbReference type="EnsemblPlants" id="KEH36960"/>
    </source>
</evidence>
<gene>
    <name evidence="1" type="ordered locus">MTR_2g426100</name>
</gene>
<accession>A0A072VFN0</accession>
<dbReference type="HOGENOM" id="CLU_2112483_0_0_1"/>